<feature type="compositionally biased region" description="Polar residues" evidence="10">
    <location>
        <begin position="100"/>
        <end position="110"/>
    </location>
</feature>
<dbReference type="Gene3D" id="3.40.50.150">
    <property type="entry name" value="Vaccinia Virus protein VP39"/>
    <property type="match status" value="2"/>
</dbReference>
<dbReference type="PROSITE" id="PS51038">
    <property type="entry name" value="BAH"/>
    <property type="match status" value="1"/>
</dbReference>
<evidence type="ECO:0000256" key="1">
    <source>
        <dbReference type="ARBA" id="ARBA00004123"/>
    </source>
</evidence>
<dbReference type="InterPro" id="IPR043151">
    <property type="entry name" value="BAH_sf"/>
</dbReference>
<dbReference type="Pfam" id="PF00145">
    <property type="entry name" value="DNA_methylase"/>
    <property type="match status" value="1"/>
</dbReference>
<comment type="similarity">
    <text evidence="9">Belongs to the class I-like SAM-binding methyltransferase superfamily. C5-methyltransferase family.</text>
</comment>
<dbReference type="GO" id="GO:0003677">
    <property type="term" value="F:DNA binding"/>
    <property type="evidence" value="ECO:0007669"/>
    <property type="project" value="UniProtKB-KW"/>
</dbReference>
<sequence>MLGSSQRPRGRFLDYVEVPPLRGTKRSLDQINLPGSSTPDASQSPPRKRGKADNSDASSVATPASVAPFRLLALRFDHLQKIPSPPLSPTVSEIMPEPSASVSRPSSPTASDWEKDSLAVSRLATPHIGSGTLSEKEIGDEEPEAYVYQVAEDEVEESSDLEVEGEFFDKEEDSDDDSDDEVVPVRLLDDFTIYDTSTKQVIPTALLPFPSPSGTTYSASGIVRRWEEEDDGWSDDGTDEEDDTESDSRSPRPHHCRDRVKLTEILEFNVHDITHYPKKIALDGKIYIRTKHAWYILGMPSLQYSPHFTTFWRPHRITHLLLSTVLADPAVEIDQFCEMLPSLDREDNKVATAEDILGRAFSEDDFDENDTKAYVISTVQDLRNDLKINRSPVVRALLADPFATNQPSESYSPENNTSRPGRKREGKLAKDINHRVNQLPTFTTPIVGRIAQDFFPGGVKIVTTGTPASEKEVELGHSCIPTTIHKYNTDKIKWGKRLSANTEYYHEVYIDGTKYELNKVDDVVMMMADTEYGGKHNYGRSTNLYGNTMCIYTRCNFKFLQPGEEEPAEDSDPHLNNFHSGLFYNHDFAEFVDFPESFLNSLEGSGCCSSCQFEEKEELRCTPVITDDDGIAYGGVHYHPNDFVYVIPPGNTKLLLIGQILEIQETSSRKPMLLIQFHKRHSELEKAERIEPFCNPANEGLFIDERRLILTSNSTHIESRSPEFLSGLCYVRQISNVDEIEKWIQHDDHFFVKDIIAANGRPRRLKPGEFQVCSICLEEREGKMAEKEQFKQSASKLVGLELFAGAGGLGYGMELSQFVETRWAVEFMPSAASTYQSTMPCNMLSYVEYYQPKYFLLENVAGLLDYKLQDKHATSNKAKEIQFGMLKFILRTLISLGYQVRYKLLQAIHYGVPQSRARIIFFGAKKGLTLPEFPVPVYAFTKGVFRASIPIGEKGKLTKIPPPSRWKSKKSGDGHEKLFHQCAPFEITTIFGAIGDLPPFDWENPHLVCKPRKKASKSKQSKKSDSNDEDRTWFGHPIPEFHAWGNKRDKSNYRLLQPVGYTEGAEYATEPQNRYQQWLRRNIGKDDLLTQHYTSRFSARQVEATASVPLRPKAFHVDLPEVLWPDHAKPGRKQTNKAFYGRLDGDQFFKCAMTLMSPNLKETWPLHPLQKRIYSVRECARAQGFPDDYEFCSVYDMETDPTKVVADQIKQIGNAVAVPFALALGKEIGEACIVDWQKQQREGSVEL</sequence>
<evidence type="ECO:0000256" key="4">
    <source>
        <dbReference type="ARBA" id="ARBA00022679"/>
    </source>
</evidence>
<evidence type="ECO:0000256" key="6">
    <source>
        <dbReference type="ARBA" id="ARBA00022737"/>
    </source>
</evidence>
<dbReference type="PANTHER" id="PTHR10629:SF52">
    <property type="entry name" value="DNA (CYTOSINE-5)-METHYLTRANSFERASE 1"/>
    <property type="match status" value="1"/>
</dbReference>
<dbReference type="OrthoDB" id="5376140at2759"/>
<dbReference type="AlphaFoldDB" id="A0A9W8JBN7"/>
<keyword evidence="3 9" id="KW-0489">Methyltransferase</keyword>
<dbReference type="GO" id="GO:0032259">
    <property type="term" value="P:methylation"/>
    <property type="evidence" value="ECO:0007669"/>
    <property type="project" value="UniProtKB-KW"/>
</dbReference>
<reference evidence="12" key="1">
    <citation type="submission" date="2022-06" db="EMBL/GenBank/DDBJ databases">
        <title>Genome Sequence of Candolleomyces eurysporus.</title>
        <authorList>
            <person name="Buettner E."/>
        </authorList>
    </citation>
    <scope>NUCLEOTIDE SEQUENCE</scope>
    <source>
        <strain evidence="12">VTCC 930004</strain>
    </source>
</reference>
<dbReference type="GO" id="GO:0044027">
    <property type="term" value="P:negative regulation of gene expression via chromosomal CpG island methylation"/>
    <property type="evidence" value="ECO:0007669"/>
    <property type="project" value="TreeGrafter"/>
</dbReference>
<feature type="domain" description="BAH" evidence="11">
    <location>
        <begin position="636"/>
        <end position="767"/>
    </location>
</feature>
<feature type="region of interest" description="Disordered" evidence="10">
    <location>
        <begin position="153"/>
        <end position="182"/>
    </location>
</feature>
<dbReference type="PANTHER" id="PTHR10629">
    <property type="entry name" value="CYTOSINE-SPECIFIC METHYLTRANSFERASE"/>
    <property type="match status" value="1"/>
</dbReference>
<evidence type="ECO:0000256" key="8">
    <source>
        <dbReference type="ARBA" id="ARBA00023242"/>
    </source>
</evidence>
<evidence type="ECO:0000256" key="5">
    <source>
        <dbReference type="ARBA" id="ARBA00022691"/>
    </source>
</evidence>
<dbReference type="InterPro" id="IPR050390">
    <property type="entry name" value="C5-Methyltransferase"/>
</dbReference>
<organism evidence="12 13">
    <name type="scientific">Candolleomyces eurysporus</name>
    <dbReference type="NCBI Taxonomy" id="2828524"/>
    <lineage>
        <taxon>Eukaryota</taxon>
        <taxon>Fungi</taxon>
        <taxon>Dikarya</taxon>
        <taxon>Basidiomycota</taxon>
        <taxon>Agaricomycotina</taxon>
        <taxon>Agaricomycetes</taxon>
        <taxon>Agaricomycetidae</taxon>
        <taxon>Agaricales</taxon>
        <taxon>Agaricineae</taxon>
        <taxon>Psathyrellaceae</taxon>
        <taxon>Candolleomyces</taxon>
    </lineage>
</organism>
<dbReference type="PROSITE" id="PS51679">
    <property type="entry name" value="SAM_MT_C5"/>
    <property type="match status" value="1"/>
</dbReference>
<dbReference type="Gene3D" id="2.30.30.490">
    <property type="match status" value="1"/>
</dbReference>
<keyword evidence="6" id="KW-0677">Repeat</keyword>
<evidence type="ECO:0000313" key="13">
    <source>
        <dbReference type="Proteomes" id="UP001140091"/>
    </source>
</evidence>
<dbReference type="InterPro" id="IPR022702">
    <property type="entry name" value="Cytosine_MeTrfase1_RFD"/>
</dbReference>
<feature type="region of interest" description="Disordered" evidence="10">
    <location>
        <begin position="1011"/>
        <end position="1032"/>
    </location>
</feature>
<name>A0A9W8JBN7_9AGAR</name>
<feature type="compositionally biased region" description="Basic and acidic residues" evidence="10">
    <location>
        <begin position="1022"/>
        <end position="1032"/>
    </location>
</feature>
<evidence type="ECO:0000256" key="9">
    <source>
        <dbReference type="PROSITE-ProRule" id="PRU01016"/>
    </source>
</evidence>
<dbReference type="EMBL" id="JANBPK010000756">
    <property type="protein sequence ID" value="KAJ2932906.1"/>
    <property type="molecule type" value="Genomic_DNA"/>
</dbReference>
<feature type="region of interest" description="Disordered" evidence="10">
    <location>
        <begin position="1"/>
        <end position="62"/>
    </location>
</feature>
<feature type="compositionally biased region" description="Basic residues" evidence="10">
    <location>
        <begin position="1011"/>
        <end position="1021"/>
    </location>
</feature>
<dbReference type="Proteomes" id="UP001140091">
    <property type="component" value="Unassembled WGS sequence"/>
</dbReference>
<comment type="subcellular location">
    <subcellularLocation>
        <location evidence="1">Nucleus</location>
    </subcellularLocation>
</comment>
<accession>A0A9W8JBN7</accession>
<dbReference type="InterPro" id="IPR001025">
    <property type="entry name" value="BAH_dom"/>
</dbReference>
<dbReference type="SUPFAM" id="SSF53335">
    <property type="entry name" value="S-adenosyl-L-methionine-dependent methyltransferases"/>
    <property type="match status" value="1"/>
</dbReference>
<keyword evidence="5 9" id="KW-0949">S-adenosyl-L-methionine</keyword>
<keyword evidence="8" id="KW-0539">Nucleus</keyword>
<evidence type="ECO:0000256" key="7">
    <source>
        <dbReference type="ARBA" id="ARBA00023125"/>
    </source>
</evidence>
<dbReference type="GO" id="GO:0003886">
    <property type="term" value="F:DNA (cytosine-5-)-methyltransferase activity"/>
    <property type="evidence" value="ECO:0007669"/>
    <property type="project" value="UniProtKB-EC"/>
</dbReference>
<dbReference type="GO" id="GO:0003682">
    <property type="term" value="F:chromatin binding"/>
    <property type="evidence" value="ECO:0007669"/>
    <property type="project" value="InterPro"/>
</dbReference>
<dbReference type="InterPro" id="IPR001525">
    <property type="entry name" value="C5_MeTfrase"/>
</dbReference>
<feature type="region of interest" description="Disordered" evidence="10">
    <location>
        <begin position="82"/>
        <end position="115"/>
    </location>
</feature>
<keyword evidence="13" id="KW-1185">Reference proteome</keyword>
<feature type="region of interest" description="Disordered" evidence="10">
    <location>
        <begin position="404"/>
        <end position="427"/>
    </location>
</feature>
<evidence type="ECO:0000256" key="10">
    <source>
        <dbReference type="SAM" id="MobiDB-lite"/>
    </source>
</evidence>
<proteinExistence type="inferred from homology"/>
<evidence type="ECO:0000256" key="2">
    <source>
        <dbReference type="ARBA" id="ARBA00011975"/>
    </source>
</evidence>
<comment type="caution">
    <text evidence="9">Lacks conserved residue(s) required for the propagation of feature annotation.</text>
</comment>
<feature type="compositionally biased region" description="Acidic residues" evidence="10">
    <location>
        <begin position="228"/>
        <end position="245"/>
    </location>
</feature>
<feature type="compositionally biased region" description="Polar residues" evidence="10">
    <location>
        <begin position="404"/>
        <end position="419"/>
    </location>
</feature>
<evidence type="ECO:0000256" key="3">
    <source>
        <dbReference type="ARBA" id="ARBA00022603"/>
    </source>
</evidence>
<keyword evidence="4 9" id="KW-0808">Transferase</keyword>
<dbReference type="Gene3D" id="3.90.120.10">
    <property type="entry name" value="DNA Methylase, subunit A, domain 2"/>
    <property type="match status" value="1"/>
</dbReference>
<dbReference type="GO" id="GO:0005634">
    <property type="term" value="C:nucleus"/>
    <property type="evidence" value="ECO:0007669"/>
    <property type="project" value="UniProtKB-SubCell"/>
</dbReference>
<protein>
    <recommendedName>
        <fullName evidence="2">DNA (cytosine-5-)-methyltransferase</fullName>
        <ecNumber evidence="2">2.1.1.37</ecNumber>
    </recommendedName>
</protein>
<dbReference type="Pfam" id="PF12047">
    <property type="entry name" value="DNMT1-RFD"/>
    <property type="match status" value="1"/>
</dbReference>
<dbReference type="InterPro" id="IPR029063">
    <property type="entry name" value="SAM-dependent_MTases_sf"/>
</dbReference>
<feature type="compositionally biased region" description="Polar residues" evidence="10">
    <location>
        <begin position="29"/>
        <end position="45"/>
    </location>
</feature>
<feature type="non-terminal residue" evidence="12">
    <location>
        <position position="1"/>
    </location>
</feature>
<dbReference type="EC" id="2.1.1.37" evidence="2"/>
<comment type="caution">
    <text evidence="12">The sequence shown here is derived from an EMBL/GenBank/DDBJ whole genome shotgun (WGS) entry which is preliminary data.</text>
</comment>
<feature type="region of interest" description="Disordered" evidence="10">
    <location>
        <begin position="228"/>
        <end position="255"/>
    </location>
</feature>
<evidence type="ECO:0000259" key="11">
    <source>
        <dbReference type="PROSITE" id="PS51038"/>
    </source>
</evidence>
<gene>
    <name evidence="12" type="ORF">H1R20_g4188</name>
</gene>
<keyword evidence="7" id="KW-0238">DNA-binding</keyword>
<evidence type="ECO:0000313" key="12">
    <source>
        <dbReference type="EMBL" id="KAJ2932906.1"/>
    </source>
</evidence>